<dbReference type="GO" id="GO:0006412">
    <property type="term" value="P:translation"/>
    <property type="evidence" value="ECO:0007669"/>
    <property type="project" value="InterPro"/>
</dbReference>
<keyword evidence="3 9" id="KW-0853">WD repeat</keyword>
<dbReference type="Gene3D" id="3.30.160.20">
    <property type="match status" value="1"/>
</dbReference>
<protein>
    <recommendedName>
        <fullName evidence="8">Small ribosomal subunit protein uS5m</fullName>
    </recommendedName>
</protein>
<dbReference type="Proteomes" id="UP000311382">
    <property type="component" value="Unassembled WGS sequence"/>
</dbReference>
<dbReference type="GO" id="GO:0030864">
    <property type="term" value="C:cortical actin cytoskeleton"/>
    <property type="evidence" value="ECO:0007669"/>
    <property type="project" value="TreeGrafter"/>
</dbReference>
<evidence type="ECO:0000256" key="10">
    <source>
        <dbReference type="PROSITE-ProRule" id="PRU00268"/>
    </source>
</evidence>
<dbReference type="InterPro" id="IPR013810">
    <property type="entry name" value="Ribosomal_uS5_N"/>
</dbReference>
<feature type="compositionally biased region" description="Polar residues" evidence="12">
    <location>
        <begin position="73"/>
        <end position="82"/>
    </location>
</feature>
<dbReference type="Gene3D" id="3.30.230.10">
    <property type="match status" value="1"/>
</dbReference>
<accession>A0A5C5FYE3</accession>
<dbReference type="OrthoDB" id="2306at2759"/>
<dbReference type="SUPFAM" id="SSF50978">
    <property type="entry name" value="WD40 repeat-like"/>
    <property type="match status" value="1"/>
</dbReference>
<dbReference type="PROSITE" id="PS50294">
    <property type="entry name" value="WD_REPEATS_REGION"/>
    <property type="match status" value="2"/>
</dbReference>
<evidence type="ECO:0000256" key="5">
    <source>
        <dbReference type="ARBA" id="ARBA00022980"/>
    </source>
</evidence>
<comment type="caution">
    <text evidence="14">The sequence shown here is derived from an EMBL/GenBank/DDBJ whole genome shotgun (WGS) entry which is preliminary data.</text>
</comment>
<name>A0A5C5FYE3_9BASI</name>
<dbReference type="PANTHER" id="PTHR19856:SF0">
    <property type="entry name" value="WD REPEAT-CONTAINING PROTEIN 1"/>
    <property type="match status" value="1"/>
</dbReference>
<dbReference type="GO" id="GO:0051015">
    <property type="term" value="F:actin filament binding"/>
    <property type="evidence" value="ECO:0007669"/>
    <property type="project" value="TreeGrafter"/>
</dbReference>
<dbReference type="AlphaFoldDB" id="A0A5C5FYE3"/>
<dbReference type="Pfam" id="PF00333">
    <property type="entry name" value="Ribosomal_S5"/>
    <property type="match status" value="1"/>
</dbReference>
<dbReference type="InterPro" id="IPR015943">
    <property type="entry name" value="WD40/YVTN_repeat-like_dom_sf"/>
</dbReference>
<dbReference type="Pfam" id="PF03719">
    <property type="entry name" value="Ribosomal_S5_C"/>
    <property type="match status" value="1"/>
</dbReference>
<dbReference type="Gene3D" id="2.130.10.10">
    <property type="entry name" value="YVTN repeat-like/Quinoprotein amine dehydrogenase"/>
    <property type="match status" value="2"/>
</dbReference>
<feature type="repeat" description="WD" evidence="9">
    <location>
        <begin position="516"/>
        <end position="557"/>
    </location>
</feature>
<dbReference type="SUPFAM" id="SSF54768">
    <property type="entry name" value="dsRNA-binding domain-like"/>
    <property type="match status" value="1"/>
</dbReference>
<evidence type="ECO:0000256" key="6">
    <source>
        <dbReference type="ARBA" id="ARBA00023128"/>
    </source>
</evidence>
<dbReference type="SUPFAM" id="SSF63829">
    <property type="entry name" value="Calcium-dependent phosphotriesterase"/>
    <property type="match status" value="1"/>
</dbReference>
<dbReference type="FunFam" id="3.30.160.20:FF:000022">
    <property type="entry name" value="28S ribosomal protein S5, mitochondrial"/>
    <property type="match status" value="1"/>
</dbReference>
<reference evidence="14 15" key="1">
    <citation type="submission" date="2019-03" db="EMBL/GenBank/DDBJ databases">
        <title>Rhodosporidium diobovatum UCD-FST 08-225 genome sequencing, assembly, and annotation.</title>
        <authorList>
            <person name="Fakankun I.U."/>
            <person name="Fristensky B."/>
            <person name="Levin D.B."/>
        </authorList>
    </citation>
    <scope>NUCLEOTIDE SEQUENCE [LARGE SCALE GENOMIC DNA]</scope>
    <source>
        <strain evidence="14 15">UCD-FST 08-225</strain>
    </source>
</reference>
<evidence type="ECO:0000256" key="7">
    <source>
        <dbReference type="ARBA" id="ARBA00023274"/>
    </source>
</evidence>
<keyword evidence="5 10" id="KW-0689">Ribosomal protein</keyword>
<dbReference type="STRING" id="5288.A0A5C5FYE3"/>
<comment type="subcellular location">
    <subcellularLocation>
        <location evidence="1">Mitochondrion</location>
    </subcellularLocation>
</comment>
<dbReference type="SUPFAM" id="SSF50960">
    <property type="entry name" value="TolB, C-terminal domain"/>
    <property type="match status" value="1"/>
</dbReference>
<dbReference type="EMBL" id="SOZI01000034">
    <property type="protein sequence ID" value="TNY21907.1"/>
    <property type="molecule type" value="Genomic_DNA"/>
</dbReference>
<gene>
    <name evidence="14" type="ORF">DMC30DRAFT_415557</name>
</gene>
<sequence>MSLRTRTSQLAAPTATVVQRADLRHPSLAYLQSLAGRDLSAFDPVLDLDPSKQHQLPPASKRTHDTPARVTLINDTPNNAGFQQPRPSPDQLDGLPGEDDSVAHLAQLSDLTPGEIRSLYRFPLVVKRVVTMKSKGKMPSMYALVVVGNGRGLVGTGEGKDDTAQKAVQKAFSQAVRSMDFVERYEDRTVSGTMKSNFGSCKVEMRSRPPGFGLRVNPYIHQVAKAAGISDLSAKVYGSRNPTRVIKLAVAMLHGGSNPLDMGGFGREKGQRRNKKTKGMQTAEAIGRARGRKAVDVSAYRGQSTKLYSTPDGRHIAYGAGRTAVIRPIAPQEGDETRLFAHAQSVTVVRPLSAYYAASGDAAGNVKVWDTTGNYSLKLEAKPLARINDLAVDAEGKRIVAVGDGRSGYGASFNLDTGSSIGEIGGHSKVVNAVAMKGQRPFRAVTGSDDFSTCFLHGVPFKYASTSRRHTRFVQSVAYSPSGALFASAGADGQVLLYDGTTGEDKGALVDGEAGGAAHAKTVFAVSFSGDGTTVATSGADGRTKLWDVESGTVLQTWSFDEGDDVASQQVGNTFAGTSLVSLSFSGTLHVLDPSSPTPIRALVGHQNPVTALAVAAPNADAVLSGDSAGRVLATGLGGKGAVEEVAAVKGHGHKGLVVDLVQTQEGGFVSTGFDDVVKSLTKDEFSSSTLPTSSQPKALASAAPSSPALLLAASSSASLLSSSSGSVSSTTELALPSASSSASLLAAALSPSGTLAALSTDDAKLHLFSTSGSHERTIELRANATALAFGRGKSGQEVLAVGLQTGKVPLYDPASGDLVQNRWADISARVTALAFDPLEGKKLAAASLDESVRVYDVDAPSTVLSVKNLHRGGVNKVAWAGEGRLVSAGADGAIRVLEVKYA</sequence>
<dbReference type="InterPro" id="IPR014721">
    <property type="entry name" value="Ribsml_uS5_D2-typ_fold_subgr"/>
</dbReference>
<dbReference type="PROSITE" id="PS50082">
    <property type="entry name" value="WD_REPEATS_2"/>
    <property type="match status" value="2"/>
</dbReference>
<feature type="domain" description="S5 DRBM" evidence="13">
    <location>
        <begin position="119"/>
        <end position="182"/>
    </location>
</feature>
<dbReference type="InterPro" id="IPR036322">
    <property type="entry name" value="WD40_repeat_dom_sf"/>
</dbReference>
<dbReference type="GO" id="GO:0030042">
    <property type="term" value="P:actin filament depolymerization"/>
    <property type="evidence" value="ECO:0007669"/>
    <property type="project" value="TreeGrafter"/>
</dbReference>
<dbReference type="PROSITE" id="PS50881">
    <property type="entry name" value="S5_DSRBD"/>
    <property type="match status" value="1"/>
</dbReference>
<dbReference type="GO" id="GO:0005763">
    <property type="term" value="C:mitochondrial small ribosomal subunit"/>
    <property type="evidence" value="ECO:0007669"/>
    <property type="project" value="UniProtKB-ARBA"/>
</dbReference>
<evidence type="ECO:0000256" key="3">
    <source>
        <dbReference type="ARBA" id="ARBA00022574"/>
    </source>
</evidence>
<evidence type="ECO:0000256" key="11">
    <source>
        <dbReference type="RuleBase" id="RU003823"/>
    </source>
</evidence>
<evidence type="ECO:0000256" key="4">
    <source>
        <dbReference type="ARBA" id="ARBA00022737"/>
    </source>
</evidence>
<dbReference type="InterPro" id="IPR020568">
    <property type="entry name" value="Ribosomal_Su5_D2-typ_SF"/>
</dbReference>
<keyword evidence="4" id="KW-0677">Repeat</keyword>
<organism evidence="14 15">
    <name type="scientific">Rhodotorula diobovata</name>
    <dbReference type="NCBI Taxonomy" id="5288"/>
    <lineage>
        <taxon>Eukaryota</taxon>
        <taxon>Fungi</taxon>
        <taxon>Dikarya</taxon>
        <taxon>Basidiomycota</taxon>
        <taxon>Pucciniomycotina</taxon>
        <taxon>Microbotryomycetes</taxon>
        <taxon>Sporidiobolales</taxon>
        <taxon>Sporidiobolaceae</taxon>
        <taxon>Rhodotorula</taxon>
    </lineage>
</organism>
<feature type="region of interest" description="Disordered" evidence="12">
    <location>
        <begin position="46"/>
        <end position="99"/>
    </location>
</feature>
<dbReference type="GO" id="GO:0003735">
    <property type="term" value="F:structural constituent of ribosome"/>
    <property type="evidence" value="ECO:0007669"/>
    <property type="project" value="UniProtKB-UniRule"/>
</dbReference>
<dbReference type="Pfam" id="PF00400">
    <property type="entry name" value="WD40"/>
    <property type="match status" value="3"/>
</dbReference>
<dbReference type="GO" id="GO:0003723">
    <property type="term" value="F:RNA binding"/>
    <property type="evidence" value="ECO:0007669"/>
    <property type="project" value="InterPro"/>
</dbReference>
<evidence type="ECO:0000256" key="12">
    <source>
        <dbReference type="SAM" id="MobiDB-lite"/>
    </source>
</evidence>
<keyword evidence="6" id="KW-0496">Mitochondrion</keyword>
<keyword evidence="15" id="KW-1185">Reference proteome</keyword>
<evidence type="ECO:0000256" key="8">
    <source>
        <dbReference type="ARBA" id="ARBA00039335"/>
    </source>
</evidence>
<evidence type="ECO:0000313" key="15">
    <source>
        <dbReference type="Proteomes" id="UP000311382"/>
    </source>
</evidence>
<dbReference type="SUPFAM" id="SSF54211">
    <property type="entry name" value="Ribosomal protein S5 domain 2-like"/>
    <property type="match status" value="1"/>
</dbReference>
<dbReference type="InterPro" id="IPR001680">
    <property type="entry name" value="WD40_rpt"/>
</dbReference>
<dbReference type="PANTHER" id="PTHR19856">
    <property type="entry name" value="WD-REPEATCONTAINING PROTEIN WDR1"/>
    <property type="match status" value="1"/>
</dbReference>
<evidence type="ECO:0000259" key="13">
    <source>
        <dbReference type="PROSITE" id="PS50881"/>
    </source>
</evidence>
<dbReference type="InterPro" id="IPR019775">
    <property type="entry name" value="WD40_repeat_CS"/>
</dbReference>
<proteinExistence type="inferred from homology"/>
<evidence type="ECO:0000313" key="14">
    <source>
        <dbReference type="EMBL" id="TNY21907.1"/>
    </source>
</evidence>
<feature type="repeat" description="WD" evidence="9">
    <location>
        <begin position="467"/>
        <end position="508"/>
    </location>
</feature>
<dbReference type="PROSITE" id="PS00678">
    <property type="entry name" value="WD_REPEATS_1"/>
    <property type="match status" value="1"/>
</dbReference>
<dbReference type="InterPro" id="IPR005324">
    <property type="entry name" value="Ribosomal_uS5_C"/>
</dbReference>
<evidence type="ECO:0000256" key="1">
    <source>
        <dbReference type="ARBA" id="ARBA00004173"/>
    </source>
</evidence>
<evidence type="ECO:0000256" key="2">
    <source>
        <dbReference type="ARBA" id="ARBA00008945"/>
    </source>
</evidence>
<dbReference type="SMART" id="SM00320">
    <property type="entry name" value="WD40"/>
    <property type="match status" value="8"/>
</dbReference>
<evidence type="ECO:0000256" key="9">
    <source>
        <dbReference type="PROSITE-ProRule" id="PRU00221"/>
    </source>
</evidence>
<keyword evidence="7 10" id="KW-0687">Ribonucleoprotein</keyword>
<comment type="similarity">
    <text evidence="2 11">Belongs to the universal ribosomal protein uS5 family.</text>
</comment>